<keyword evidence="2" id="KW-1185">Reference proteome</keyword>
<dbReference type="Proteomes" id="UP000467305">
    <property type="component" value="Unassembled WGS sequence"/>
</dbReference>
<name>A0A7J5A8T5_9FLAO</name>
<proteinExistence type="predicted"/>
<sequence>MPFLYLQLKLIKSNSDLITKSKTNMSSKSDASSKILGFKYQEMVALKECFEAKDGIKIYLECLGDVSDGKTSTEVKHSIKDDKKLIDTHIDFWKTVSNILTEYDTFRFYDKFILHTTAEVKKDSIFEKWNDLNKSEKLKKIIAIKSNDTIKSYYDNVNAFDKKKLEKILEKFEIKDNQKSAKIYYKDILLNHSAIKNIIKETNREQFVCSLLGYISKELIHSETYIWEIDIDTFRENFQSYANQYQIEDLNFPISKATADISTKDNFHFVKILENIQYERKIGNSMNNYLKASESQIKMIEARTSLSENLDNYDDDIKDIILELKDSHVDQLTDKCDTNEKSRRFFDDSISEISSKTTIEGIRNIRPYYPKGRLLHNVEIKTININLESEDESK</sequence>
<accession>A0A7J5A8T5</accession>
<protein>
    <submittedName>
        <fullName evidence="1">Uncharacterized protein</fullName>
    </submittedName>
</protein>
<reference evidence="1 2" key="1">
    <citation type="submission" date="2019-09" db="EMBL/GenBank/DDBJ databases">
        <authorList>
            <person name="Cao W.R."/>
        </authorList>
    </citation>
    <scope>NUCLEOTIDE SEQUENCE [LARGE SCALE GENOMIC DNA]</scope>
    <source>
        <strain evidence="2">a4</strain>
    </source>
</reference>
<dbReference type="OrthoDB" id="8564076at2"/>
<evidence type="ECO:0000313" key="1">
    <source>
        <dbReference type="EMBL" id="KAB1153976.1"/>
    </source>
</evidence>
<dbReference type="RefSeq" id="WP_150901096.1">
    <property type="nucleotide sequence ID" value="NZ_WAAU01000030.1"/>
</dbReference>
<comment type="caution">
    <text evidence="1">The sequence shown here is derived from an EMBL/GenBank/DDBJ whole genome shotgun (WGS) entry which is preliminary data.</text>
</comment>
<gene>
    <name evidence="1" type="ORF">F7018_15950</name>
</gene>
<dbReference type="AlphaFoldDB" id="A0A7J5A8T5"/>
<dbReference type="EMBL" id="WAAU01000030">
    <property type="protein sequence ID" value="KAB1153976.1"/>
    <property type="molecule type" value="Genomic_DNA"/>
</dbReference>
<organism evidence="1 2">
    <name type="scientific">Tenacibaculum aiptasiae</name>
    <dbReference type="NCBI Taxonomy" id="426481"/>
    <lineage>
        <taxon>Bacteria</taxon>
        <taxon>Pseudomonadati</taxon>
        <taxon>Bacteroidota</taxon>
        <taxon>Flavobacteriia</taxon>
        <taxon>Flavobacteriales</taxon>
        <taxon>Flavobacteriaceae</taxon>
        <taxon>Tenacibaculum</taxon>
    </lineage>
</organism>
<evidence type="ECO:0000313" key="2">
    <source>
        <dbReference type="Proteomes" id="UP000467305"/>
    </source>
</evidence>